<dbReference type="EMBL" id="JBEHZE010000001">
    <property type="protein sequence ID" value="MEX6632317.1"/>
    <property type="molecule type" value="Genomic_DNA"/>
</dbReference>
<comment type="caution">
    <text evidence="8">The sequence shown here is derived from an EMBL/GenBank/DDBJ whole genome shotgun (WGS) entry which is preliminary data.</text>
</comment>
<dbReference type="SUPFAM" id="SSF55961">
    <property type="entry name" value="Bet v1-like"/>
    <property type="match status" value="1"/>
</dbReference>
<proteinExistence type="predicted"/>
<dbReference type="InterPro" id="IPR036922">
    <property type="entry name" value="Rieske_2Fe-2S_sf"/>
</dbReference>
<evidence type="ECO:0000256" key="5">
    <source>
        <dbReference type="ARBA" id="ARBA00023004"/>
    </source>
</evidence>
<keyword evidence="4" id="KW-0560">Oxidoreductase</keyword>
<dbReference type="RefSeq" id="WP_369312243.1">
    <property type="nucleotide sequence ID" value="NZ_JBEHZE010000001.1"/>
</dbReference>
<name>A0ABV3Z0K7_9PROT</name>
<evidence type="ECO:0000256" key="4">
    <source>
        <dbReference type="ARBA" id="ARBA00023002"/>
    </source>
</evidence>
<dbReference type="InterPro" id="IPR017941">
    <property type="entry name" value="Rieske_2Fe-2S"/>
</dbReference>
<protein>
    <submittedName>
        <fullName evidence="8">Aromatic ring-hydroxylating dioxygenase subunit alpha</fullName>
    </submittedName>
</protein>
<keyword evidence="8" id="KW-0223">Dioxygenase</keyword>
<sequence length="406" mass="46175">MAVQTSSTEKDPGRWARKYPELGQEPLPVSPYIDPEYYEKEKAKIFKKEWLYVALEREVPSPGSYKVRRIDAADTSIIIMRGKDNVIRAFHNACSHRGNTVVTEKGQETYGKNRAGVVTCRFHGWVYDAKGGLVSVPQEDRFYSCFDKKDNGLTEVHCDTWAGFIFVNVDPNPVKPLNEFLGGYADHFGGFDYDTCDHGFTYHTTLDCNWKVASDAFAEAYHVDTIHAGSFPNVFEGAIEDVELFGAHRTCSVRLQVENLPQTPIGDLANERSRGSLAAVGGASTLPPTLNPNRDEDWGFELSVLFPSVLLHVSEGIWFTHQFWPIAHDKTLWEGKYYLKKPRTHSELWGFERAMVLQRNAWLEDTATMEDTYRAMLSGAKKYQHLQDEEILIRHNCKVVDDYVDS</sequence>
<evidence type="ECO:0000256" key="3">
    <source>
        <dbReference type="ARBA" id="ARBA00022723"/>
    </source>
</evidence>
<keyword evidence="5" id="KW-0408">Iron</keyword>
<reference evidence="8 9" key="1">
    <citation type="submission" date="2024-05" db="EMBL/GenBank/DDBJ databases">
        <title>Three bacterial strains, DH-69, EH-24, and ECK-19 isolated from coastal sediments.</title>
        <authorList>
            <person name="Ye Y.-Q."/>
            <person name="Du Z.-J."/>
        </authorList>
    </citation>
    <scope>NUCLEOTIDE SEQUENCE [LARGE SCALE GENOMIC DNA]</scope>
    <source>
        <strain evidence="8 9">ECK-19</strain>
    </source>
</reference>
<dbReference type="InterPro" id="IPR015879">
    <property type="entry name" value="Ring_hydroxy_dOase_asu_C_dom"/>
</dbReference>
<keyword evidence="6" id="KW-0411">Iron-sulfur</keyword>
<feature type="domain" description="Rieske" evidence="7">
    <location>
        <begin position="50"/>
        <end position="156"/>
    </location>
</feature>
<gene>
    <name evidence="8" type="ORF">ABFZ84_02030</name>
</gene>
<organism evidence="8 9">
    <name type="scientific">Hyphococcus lacteus</name>
    <dbReference type="NCBI Taxonomy" id="3143536"/>
    <lineage>
        <taxon>Bacteria</taxon>
        <taxon>Pseudomonadati</taxon>
        <taxon>Pseudomonadota</taxon>
        <taxon>Alphaproteobacteria</taxon>
        <taxon>Parvularculales</taxon>
        <taxon>Parvularculaceae</taxon>
        <taxon>Hyphococcus</taxon>
    </lineage>
</organism>
<evidence type="ECO:0000256" key="2">
    <source>
        <dbReference type="ARBA" id="ARBA00022714"/>
    </source>
</evidence>
<evidence type="ECO:0000256" key="6">
    <source>
        <dbReference type="ARBA" id="ARBA00023014"/>
    </source>
</evidence>
<dbReference type="CDD" id="cd00680">
    <property type="entry name" value="RHO_alpha_C"/>
    <property type="match status" value="1"/>
</dbReference>
<keyword evidence="9" id="KW-1185">Reference proteome</keyword>
<dbReference type="Proteomes" id="UP001560685">
    <property type="component" value="Unassembled WGS sequence"/>
</dbReference>
<evidence type="ECO:0000313" key="8">
    <source>
        <dbReference type="EMBL" id="MEX6632317.1"/>
    </source>
</evidence>
<dbReference type="PANTHER" id="PTHR43756:SF5">
    <property type="entry name" value="CHOLINE MONOOXYGENASE, CHLOROPLASTIC"/>
    <property type="match status" value="1"/>
</dbReference>
<dbReference type="PRINTS" id="PR00090">
    <property type="entry name" value="RNGDIOXGNASE"/>
</dbReference>
<dbReference type="SUPFAM" id="SSF50022">
    <property type="entry name" value="ISP domain"/>
    <property type="match status" value="1"/>
</dbReference>
<keyword evidence="2" id="KW-0001">2Fe-2S</keyword>
<accession>A0ABV3Z0K7</accession>
<dbReference type="PANTHER" id="PTHR43756">
    <property type="entry name" value="CHOLINE MONOOXYGENASE, CHLOROPLASTIC"/>
    <property type="match status" value="1"/>
</dbReference>
<dbReference type="InterPro" id="IPR001663">
    <property type="entry name" value="Rng_hydr_dOase-A"/>
</dbReference>
<dbReference type="Pfam" id="PF00848">
    <property type="entry name" value="Ring_hydroxyl_A"/>
    <property type="match status" value="1"/>
</dbReference>
<dbReference type="GO" id="GO:0051213">
    <property type="term" value="F:dioxygenase activity"/>
    <property type="evidence" value="ECO:0007669"/>
    <property type="project" value="UniProtKB-KW"/>
</dbReference>
<dbReference type="Gene3D" id="3.90.380.10">
    <property type="entry name" value="Naphthalene 1,2-dioxygenase Alpha Subunit, Chain A, domain 1"/>
    <property type="match status" value="1"/>
</dbReference>
<keyword evidence="3" id="KW-0479">Metal-binding</keyword>
<dbReference type="PROSITE" id="PS51296">
    <property type="entry name" value="RIESKE"/>
    <property type="match status" value="1"/>
</dbReference>
<evidence type="ECO:0000259" key="7">
    <source>
        <dbReference type="PROSITE" id="PS51296"/>
    </source>
</evidence>
<comment type="cofactor">
    <cofactor evidence="1">
        <name>Fe cation</name>
        <dbReference type="ChEBI" id="CHEBI:24875"/>
    </cofactor>
</comment>
<evidence type="ECO:0000256" key="1">
    <source>
        <dbReference type="ARBA" id="ARBA00001962"/>
    </source>
</evidence>
<evidence type="ECO:0000313" key="9">
    <source>
        <dbReference type="Proteomes" id="UP001560685"/>
    </source>
</evidence>
<dbReference type="Gene3D" id="2.102.10.10">
    <property type="entry name" value="Rieske [2Fe-2S] iron-sulphur domain"/>
    <property type="match status" value="1"/>
</dbReference>
<dbReference type="CDD" id="cd03469">
    <property type="entry name" value="Rieske_RO_Alpha_N"/>
    <property type="match status" value="1"/>
</dbReference>
<dbReference type="Pfam" id="PF00355">
    <property type="entry name" value="Rieske"/>
    <property type="match status" value="1"/>
</dbReference>